<evidence type="ECO:0000256" key="1">
    <source>
        <dbReference type="ARBA" id="ARBA00004572"/>
    </source>
</evidence>
<keyword evidence="3 8" id="KW-0812">Transmembrane</keyword>
<dbReference type="Gene3D" id="1.25.40.10">
    <property type="entry name" value="Tetratricopeptide repeat domain"/>
    <property type="match status" value="1"/>
</dbReference>
<dbReference type="CDD" id="cd12212">
    <property type="entry name" value="Fis1"/>
    <property type="match status" value="1"/>
</dbReference>
<evidence type="ECO:0000256" key="7">
    <source>
        <dbReference type="ARBA" id="ARBA00023136"/>
    </source>
</evidence>
<organism evidence="9 10">
    <name type="scientific">Rhodosorus marinus</name>
    <dbReference type="NCBI Taxonomy" id="101924"/>
    <lineage>
        <taxon>Eukaryota</taxon>
        <taxon>Rhodophyta</taxon>
        <taxon>Stylonematophyceae</taxon>
        <taxon>Stylonematales</taxon>
        <taxon>Stylonemataceae</taxon>
        <taxon>Rhodosorus</taxon>
    </lineage>
</organism>
<dbReference type="PANTHER" id="PTHR13247">
    <property type="entry name" value="TETRATRICOPEPTIDE REPEAT PROTEIN 11 TPR REPEAT PROTEIN 11"/>
    <property type="match status" value="1"/>
</dbReference>
<evidence type="ECO:0000256" key="6">
    <source>
        <dbReference type="ARBA" id="ARBA00023128"/>
    </source>
</evidence>
<dbReference type="EMBL" id="JAMWBK010000001">
    <property type="protein sequence ID" value="KAJ8908403.1"/>
    <property type="molecule type" value="Genomic_DNA"/>
</dbReference>
<keyword evidence="10" id="KW-1185">Reference proteome</keyword>
<comment type="similarity">
    <text evidence="2">Belongs to the FIS1 family.</text>
</comment>
<dbReference type="PANTHER" id="PTHR13247:SF0">
    <property type="entry name" value="MITOCHONDRIAL FISSION 1 PROTEIN"/>
    <property type="match status" value="1"/>
</dbReference>
<evidence type="ECO:0000256" key="8">
    <source>
        <dbReference type="SAM" id="Phobius"/>
    </source>
</evidence>
<evidence type="ECO:0000256" key="4">
    <source>
        <dbReference type="ARBA" id="ARBA00022787"/>
    </source>
</evidence>
<keyword evidence="5 8" id="KW-1133">Transmembrane helix</keyword>
<evidence type="ECO:0000256" key="3">
    <source>
        <dbReference type="ARBA" id="ARBA00022692"/>
    </source>
</evidence>
<proteinExistence type="inferred from homology"/>
<feature type="transmembrane region" description="Helical" evidence="8">
    <location>
        <begin position="203"/>
        <end position="223"/>
    </location>
</feature>
<dbReference type="Proteomes" id="UP001157974">
    <property type="component" value="Unassembled WGS sequence"/>
</dbReference>
<dbReference type="GO" id="GO:0005778">
    <property type="term" value="C:peroxisomal membrane"/>
    <property type="evidence" value="ECO:0007669"/>
    <property type="project" value="TreeGrafter"/>
</dbReference>
<evidence type="ECO:0008006" key="11">
    <source>
        <dbReference type="Google" id="ProtNLM"/>
    </source>
</evidence>
<dbReference type="InterPro" id="IPR011990">
    <property type="entry name" value="TPR-like_helical_dom_sf"/>
</dbReference>
<evidence type="ECO:0000313" key="10">
    <source>
        <dbReference type="Proteomes" id="UP001157974"/>
    </source>
</evidence>
<evidence type="ECO:0000256" key="5">
    <source>
        <dbReference type="ARBA" id="ARBA00022989"/>
    </source>
</evidence>
<dbReference type="Pfam" id="PF14852">
    <property type="entry name" value="Fis1_TPR_N"/>
    <property type="match status" value="1"/>
</dbReference>
<dbReference type="SUPFAM" id="SSF48452">
    <property type="entry name" value="TPR-like"/>
    <property type="match status" value="1"/>
</dbReference>
<dbReference type="GO" id="GO:0016559">
    <property type="term" value="P:peroxisome fission"/>
    <property type="evidence" value="ECO:0007669"/>
    <property type="project" value="TreeGrafter"/>
</dbReference>
<protein>
    <recommendedName>
        <fullName evidence="11">Mitochondrial fission 1 protein</fullName>
    </recommendedName>
</protein>
<name>A0AAV8V0J8_9RHOD</name>
<keyword evidence="7 8" id="KW-0472">Membrane</keyword>
<keyword evidence="4" id="KW-1000">Mitochondrion outer membrane</keyword>
<accession>A0AAV8V0J8</accession>
<dbReference type="GO" id="GO:0005741">
    <property type="term" value="C:mitochondrial outer membrane"/>
    <property type="evidence" value="ECO:0007669"/>
    <property type="project" value="UniProtKB-SubCell"/>
</dbReference>
<keyword evidence="6" id="KW-0496">Mitochondrion</keyword>
<reference evidence="9 10" key="1">
    <citation type="journal article" date="2023" name="Nat. Commun.">
        <title>Origin of minicircular mitochondrial genomes in red algae.</title>
        <authorList>
            <person name="Lee Y."/>
            <person name="Cho C.H."/>
            <person name="Lee Y.M."/>
            <person name="Park S.I."/>
            <person name="Yang J.H."/>
            <person name="West J.A."/>
            <person name="Bhattacharya D."/>
            <person name="Yoon H.S."/>
        </authorList>
    </citation>
    <scope>NUCLEOTIDE SEQUENCE [LARGE SCALE GENOMIC DNA]</scope>
    <source>
        <strain evidence="9 10">CCMP1338</strain>
        <tissue evidence="9">Whole cell</tissue>
    </source>
</reference>
<dbReference type="InterPro" id="IPR033745">
    <property type="entry name" value="Fis1_cytosol"/>
</dbReference>
<dbReference type="GO" id="GO:0000266">
    <property type="term" value="P:mitochondrial fission"/>
    <property type="evidence" value="ECO:0007669"/>
    <property type="project" value="InterPro"/>
</dbReference>
<dbReference type="Pfam" id="PF14853">
    <property type="entry name" value="Fis1_TPR_C"/>
    <property type="match status" value="1"/>
</dbReference>
<dbReference type="AlphaFoldDB" id="A0AAV8V0J8"/>
<sequence>MSLEKSVIDDLGTFAGGWEGRSPESGLTEYHRSCRAVLEAMEAMDMSSQLDYDLMLENSVRASGLMCSPIPKIAPTEAADEPDDAPKNVFHLHQSLQAFEEDYLKECAKNRPAPGAKFNYAWALVKSQSRAHIKKGVALLRGLSFDHYRPADCLYYCAVGYYRLDNLYESRRCLKQLLSFNDKYRPAISLMDILEDRIRREGATGLAILGTLISASAMVYVSLSKLQEV</sequence>
<dbReference type="InterPro" id="IPR028058">
    <property type="entry name" value="Fis1_TPR_N"/>
</dbReference>
<dbReference type="InterPro" id="IPR016543">
    <property type="entry name" value="Fis1"/>
</dbReference>
<evidence type="ECO:0000313" key="9">
    <source>
        <dbReference type="EMBL" id="KAJ8908403.1"/>
    </source>
</evidence>
<evidence type="ECO:0000256" key="2">
    <source>
        <dbReference type="ARBA" id="ARBA00008937"/>
    </source>
</evidence>
<dbReference type="InterPro" id="IPR028061">
    <property type="entry name" value="Fis1_TPR_C"/>
</dbReference>
<comment type="caution">
    <text evidence="9">The sequence shown here is derived from an EMBL/GenBank/DDBJ whole genome shotgun (WGS) entry which is preliminary data.</text>
</comment>
<dbReference type="GO" id="GO:0000422">
    <property type="term" value="P:autophagy of mitochondrion"/>
    <property type="evidence" value="ECO:0007669"/>
    <property type="project" value="TreeGrafter"/>
</dbReference>
<comment type="subcellular location">
    <subcellularLocation>
        <location evidence="1">Mitochondrion outer membrane</location>
        <topology evidence="1">Single-pass membrane protein</topology>
    </subcellularLocation>
</comment>
<gene>
    <name evidence="9" type="ORF">NDN08_005112</name>
</gene>